<gene>
    <name evidence="2" type="ORF">A10D4_13573</name>
</gene>
<dbReference type="RefSeq" id="WP_008490200.1">
    <property type="nucleotide sequence ID" value="NZ_AMRG01000065.1"/>
</dbReference>
<keyword evidence="1" id="KW-0812">Transmembrane</keyword>
<feature type="non-terminal residue" evidence="2">
    <location>
        <position position="1"/>
    </location>
</feature>
<accession>K2K0W4</accession>
<evidence type="ECO:0000313" key="3">
    <source>
        <dbReference type="Proteomes" id="UP000014115"/>
    </source>
</evidence>
<evidence type="ECO:0000313" key="2">
    <source>
        <dbReference type="EMBL" id="EKE76434.1"/>
    </source>
</evidence>
<name>K2K0W4_9GAMM</name>
<evidence type="ECO:0000256" key="1">
    <source>
        <dbReference type="SAM" id="Phobius"/>
    </source>
</evidence>
<dbReference type="EMBL" id="AMRG01000065">
    <property type="protein sequence ID" value="EKE76434.1"/>
    <property type="molecule type" value="Genomic_DNA"/>
</dbReference>
<dbReference type="AlphaFoldDB" id="K2K0W4"/>
<sequence length="70" mass="8215">SAILILKKSKKSIPTYLVGWIVICLTPFIYKLEKLEDLEGVLQLSSNLLFGLVIFFYLILIKKLRYYFEN</sequence>
<reference evidence="2 3" key="1">
    <citation type="journal article" date="2012" name="J. Bacteriol.">
        <title>Genome Sequence of Idiomarina xiamenensis Type Strain 10-D-4.</title>
        <authorList>
            <person name="Lai Q."/>
            <person name="Wang L."/>
            <person name="Wang W."/>
            <person name="Shao Z."/>
        </authorList>
    </citation>
    <scope>NUCLEOTIDE SEQUENCE [LARGE SCALE GENOMIC DNA]</scope>
    <source>
        <strain evidence="2 3">10-D-4</strain>
    </source>
</reference>
<organism evidence="2 3">
    <name type="scientific">Idiomarina xiamenensis 10-D-4</name>
    <dbReference type="NCBI Taxonomy" id="740709"/>
    <lineage>
        <taxon>Bacteria</taxon>
        <taxon>Pseudomonadati</taxon>
        <taxon>Pseudomonadota</taxon>
        <taxon>Gammaproteobacteria</taxon>
        <taxon>Alteromonadales</taxon>
        <taxon>Idiomarinaceae</taxon>
        <taxon>Idiomarina</taxon>
    </lineage>
</organism>
<feature type="transmembrane region" description="Helical" evidence="1">
    <location>
        <begin position="12"/>
        <end position="30"/>
    </location>
</feature>
<feature type="transmembrane region" description="Helical" evidence="1">
    <location>
        <begin position="42"/>
        <end position="61"/>
    </location>
</feature>
<keyword evidence="1" id="KW-1133">Transmembrane helix</keyword>
<comment type="caution">
    <text evidence="2">The sequence shown here is derived from an EMBL/GenBank/DDBJ whole genome shotgun (WGS) entry which is preliminary data.</text>
</comment>
<protein>
    <submittedName>
        <fullName evidence="2">Uncharacterized protein</fullName>
    </submittedName>
</protein>
<dbReference type="Proteomes" id="UP000014115">
    <property type="component" value="Unassembled WGS sequence"/>
</dbReference>
<proteinExistence type="predicted"/>
<keyword evidence="3" id="KW-1185">Reference proteome</keyword>
<keyword evidence="1" id="KW-0472">Membrane</keyword>